<feature type="region of interest" description="Disordered" evidence="9">
    <location>
        <begin position="1146"/>
        <end position="1165"/>
    </location>
</feature>
<dbReference type="InterPro" id="IPR036116">
    <property type="entry name" value="FN3_sf"/>
</dbReference>
<dbReference type="InterPro" id="IPR036179">
    <property type="entry name" value="Ig-like_dom_sf"/>
</dbReference>
<keyword evidence="6 10" id="KW-0472">Membrane</keyword>
<feature type="domain" description="Ig-like" evidence="11">
    <location>
        <begin position="112"/>
        <end position="196"/>
    </location>
</feature>
<dbReference type="SMART" id="SM00060">
    <property type="entry name" value="FN3"/>
    <property type="match status" value="3"/>
</dbReference>
<dbReference type="PROSITE" id="PS50835">
    <property type="entry name" value="IG_LIKE"/>
    <property type="match status" value="5"/>
</dbReference>
<dbReference type="GO" id="GO:0070593">
    <property type="term" value="P:dendrite self-avoidance"/>
    <property type="evidence" value="ECO:0007669"/>
    <property type="project" value="TreeGrafter"/>
</dbReference>
<dbReference type="OrthoDB" id="428111at2759"/>
<evidence type="ECO:0000256" key="7">
    <source>
        <dbReference type="ARBA" id="ARBA00023157"/>
    </source>
</evidence>
<dbReference type="FunCoup" id="A0A7F5R8X0">
    <property type="interactions" value="47"/>
</dbReference>
<dbReference type="GeneID" id="108732782"/>
<dbReference type="CDD" id="cd00063">
    <property type="entry name" value="FN3"/>
    <property type="match status" value="3"/>
</dbReference>
<dbReference type="InterPro" id="IPR003961">
    <property type="entry name" value="FN3_dom"/>
</dbReference>
<dbReference type="GO" id="GO:0007411">
    <property type="term" value="P:axon guidance"/>
    <property type="evidence" value="ECO:0007669"/>
    <property type="project" value="TreeGrafter"/>
</dbReference>
<dbReference type="SMART" id="SM00408">
    <property type="entry name" value="IGc2"/>
    <property type="match status" value="5"/>
</dbReference>
<dbReference type="InterPro" id="IPR013098">
    <property type="entry name" value="Ig_I-set"/>
</dbReference>
<dbReference type="FunFam" id="2.60.40.10:FF:000008">
    <property type="entry name" value="roundabout homolog 2 isoform X2"/>
    <property type="match status" value="1"/>
</dbReference>
<accession>A0A7F5R8X0</accession>
<feature type="domain" description="Fibronectin type-III" evidence="12">
    <location>
        <begin position="508"/>
        <end position="605"/>
    </location>
</feature>
<dbReference type="FunFam" id="2.60.40.10:FF:000028">
    <property type="entry name" value="Neuronal cell adhesion molecule"/>
    <property type="match status" value="1"/>
</dbReference>
<dbReference type="Proteomes" id="UP000192223">
    <property type="component" value="Unplaced"/>
</dbReference>
<dbReference type="PANTHER" id="PTHR10075:SF103">
    <property type="entry name" value="ROUNDABOUT HOMOLOG 4"/>
    <property type="match status" value="1"/>
</dbReference>
<protein>
    <submittedName>
        <fullName evidence="14">Roundabout homolog 2-like</fullName>
    </submittedName>
</protein>
<dbReference type="KEGG" id="apln:108732782"/>
<dbReference type="AlphaFoldDB" id="A0A7F5R8X0"/>
<evidence type="ECO:0000256" key="4">
    <source>
        <dbReference type="ARBA" id="ARBA00022737"/>
    </source>
</evidence>
<dbReference type="GO" id="GO:0007156">
    <property type="term" value="P:homophilic cell adhesion via plasma membrane adhesion molecules"/>
    <property type="evidence" value="ECO:0007669"/>
    <property type="project" value="TreeGrafter"/>
</dbReference>
<feature type="domain" description="Ig-like" evidence="11">
    <location>
        <begin position="400"/>
        <end position="479"/>
    </location>
</feature>
<organism evidence="13 14">
    <name type="scientific">Agrilus planipennis</name>
    <name type="common">Emerald ash borer</name>
    <name type="synonym">Agrilus marcopoli</name>
    <dbReference type="NCBI Taxonomy" id="224129"/>
    <lineage>
        <taxon>Eukaryota</taxon>
        <taxon>Metazoa</taxon>
        <taxon>Ecdysozoa</taxon>
        <taxon>Arthropoda</taxon>
        <taxon>Hexapoda</taxon>
        <taxon>Insecta</taxon>
        <taxon>Pterygota</taxon>
        <taxon>Neoptera</taxon>
        <taxon>Endopterygota</taxon>
        <taxon>Coleoptera</taxon>
        <taxon>Polyphaga</taxon>
        <taxon>Elateriformia</taxon>
        <taxon>Buprestoidea</taxon>
        <taxon>Buprestidae</taxon>
        <taxon>Agrilinae</taxon>
        <taxon>Agrilus</taxon>
    </lineage>
</organism>
<feature type="region of interest" description="Disordered" evidence="9">
    <location>
        <begin position="1094"/>
        <end position="1113"/>
    </location>
</feature>
<feature type="transmembrane region" description="Helical" evidence="10">
    <location>
        <begin position="852"/>
        <end position="874"/>
    </location>
</feature>
<dbReference type="InterPro" id="IPR013106">
    <property type="entry name" value="Ig_V-set"/>
</dbReference>
<evidence type="ECO:0000313" key="14">
    <source>
        <dbReference type="RefSeq" id="XP_025832405.1"/>
    </source>
</evidence>
<dbReference type="Pfam" id="PF00041">
    <property type="entry name" value="fn3"/>
    <property type="match status" value="2"/>
</dbReference>
<keyword evidence="3" id="KW-0732">Signal</keyword>
<gene>
    <name evidence="14" type="primary">LOC108732782</name>
</gene>
<evidence type="ECO:0000259" key="11">
    <source>
        <dbReference type="PROSITE" id="PS50835"/>
    </source>
</evidence>
<dbReference type="RefSeq" id="XP_025832405.1">
    <property type="nucleotide sequence ID" value="XM_025976620.1"/>
</dbReference>
<dbReference type="Pfam" id="PF07679">
    <property type="entry name" value="I-set"/>
    <property type="match status" value="4"/>
</dbReference>
<evidence type="ECO:0000313" key="13">
    <source>
        <dbReference type="Proteomes" id="UP000192223"/>
    </source>
</evidence>
<dbReference type="SMART" id="SM00406">
    <property type="entry name" value="IGv"/>
    <property type="match status" value="3"/>
</dbReference>
<evidence type="ECO:0000256" key="8">
    <source>
        <dbReference type="ARBA" id="ARBA00023319"/>
    </source>
</evidence>
<keyword evidence="4" id="KW-0677">Repeat</keyword>
<evidence type="ECO:0000256" key="9">
    <source>
        <dbReference type="SAM" id="MobiDB-lite"/>
    </source>
</evidence>
<feature type="domain" description="Ig-like" evidence="11">
    <location>
        <begin position="11"/>
        <end position="106"/>
    </location>
</feature>
<dbReference type="Gene3D" id="2.60.40.10">
    <property type="entry name" value="Immunoglobulins"/>
    <property type="match status" value="8"/>
</dbReference>
<evidence type="ECO:0000256" key="5">
    <source>
        <dbReference type="ARBA" id="ARBA00022989"/>
    </source>
</evidence>
<dbReference type="PANTHER" id="PTHR10075">
    <property type="entry name" value="BASIGIN RELATED"/>
    <property type="match status" value="1"/>
</dbReference>
<dbReference type="GO" id="GO:0030424">
    <property type="term" value="C:axon"/>
    <property type="evidence" value="ECO:0007669"/>
    <property type="project" value="TreeGrafter"/>
</dbReference>
<dbReference type="Pfam" id="PF13927">
    <property type="entry name" value="Ig_3"/>
    <property type="match status" value="1"/>
</dbReference>
<keyword evidence="5 10" id="KW-1133">Transmembrane helix</keyword>
<dbReference type="FunFam" id="2.60.40.10:FF:001167">
    <property type="entry name" value="Roundabout 2, isoform B"/>
    <property type="match status" value="1"/>
</dbReference>
<dbReference type="InterPro" id="IPR003598">
    <property type="entry name" value="Ig_sub2"/>
</dbReference>
<evidence type="ECO:0000256" key="6">
    <source>
        <dbReference type="ARBA" id="ARBA00023136"/>
    </source>
</evidence>
<evidence type="ECO:0000259" key="12">
    <source>
        <dbReference type="PROSITE" id="PS50853"/>
    </source>
</evidence>
<feature type="domain" description="Fibronectin type-III" evidence="12">
    <location>
        <begin position="629"/>
        <end position="727"/>
    </location>
</feature>
<dbReference type="InterPro" id="IPR003599">
    <property type="entry name" value="Ig_sub"/>
</dbReference>
<keyword evidence="7" id="KW-1015">Disulfide bond</keyword>
<feature type="domain" description="Ig-like" evidence="11">
    <location>
        <begin position="295"/>
        <end position="392"/>
    </location>
</feature>
<reference evidence="14" key="1">
    <citation type="submission" date="2025-08" db="UniProtKB">
        <authorList>
            <consortium name="RefSeq"/>
        </authorList>
    </citation>
    <scope>IDENTIFICATION</scope>
    <source>
        <tissue evidence="14">Entire body</tissue>
    </source>
</reference>
<dbReference type="GO" id="GO:0005886">
    <property type="term" value="C:plasma membrane"/>
    <property type="evidence" value="ECO:0007669"/>
    <property type="project" value="TreeGrafter"/>
</dbReference>
<dbReference type="InterPro" id="IPR013783">
    <property type="entry name" value="Ig-like_fold"/>
</dbReference>
<evidence type="ECO:0000256" key="3">
    <source>
        <dbReference type="ARBA" id="ARBA00022729"/>
    </source>
</evidence>
<dbReference type="FunFam" id="2.60.40.10:FF:000032">
    <property type="entry name" value="palladin isoform X1"/>
    <property type="match status" value="2"/>
</dbReference>
<dbReference type="InParanoid" id="A0A7F5R8X0"/>
<keyword evidence="8" id="KW-0393">Immunoglobulin domain</keyword>
<comment type="subcellular location">
    <subcellularLocation>
        <location evidence="1">Membrane</location>
        <topology evidence="1">Single-pass membrane protein</topology>
    </subcellularLocation>
</comment>
<dbReference type="PROSITE" id="PS50853">
    <property type="entry name" value="FN3"/>
    <property type="match status" value="3"/>
</dbReference>
<evidence type="ECO:0000256" key="10">
    <source>
        <dbReference type="SAM" id="Phobius"/>
    </source>
</evidence>
<feature type="domain" description="Fibronectin type-III" evidence="12">
    <location>
        <begin position="732"/>
        <end position="826"/>
    </location>
</feature>
<dbReference type="SMART" id="SM00409">
    <property type="entry name" value="IG"/>
    <property type="match status" value="5"/>
</dbReference>
<sequence length="1165" mass="128299">TGYHYTNQQPPRITEHPVDTTVARHDPVTLNCQATGDPEPTITWYKDGHLVRTAPQDARSHRVLLPAGNLFFLKVVQSRKESDGGVYYCEASNVLGKVRSRNATLTVAVLREDFRLEPQTSRVAAGEDIILECGPPRGTPEPQVLWRKDGQILEYDKRVRLVDGFNLAITESRPSDGGRYQCVAKNVAGIRESSVAILKVYVKPFLIRPPENITALVDTTVEFSCSVGGDPLPDVMWRRNASGGTMPLGRVRVLEDRSLRLERITVQDEGRYTCEADNPAGALTTSAYLTVLSMPYFVQKPLAQTAEVGQKVTFHCSAIGSPKPFIFWSFEGDRALVFPGNPTEHYEAMTSDDGKSVLMLRNAQLQNSGTVVVCSAINLVGSVSARTRLTITSKDDRPPPVISRGPSNQTLPIDSEANFYCEATGNPDPVVSWYKDGVPVRPTERIDMSKPKFLVINSLKKEDSGTYTCVASSRSGKATWSGHLLVDNPKNPNINFFKAPEPVTLPGPPSRPHVLNQSEDSVTITWARNNKIGSSSLIGFQVELFGREENVTPTWTIVGRRVLGPVFTQHLLTPGIPYTFLVRAENAHGLGPPSQLSEPVVVGSESGLNWGSPEVTVLSEARAVLVSGNVVKLTDAIPTSSTTIKLMWEILDAEFVEGLYIYYVFLNEEFFEKSTYSMLTVLHSGGSTAFSVSNLEKWAKYQFFIMPFYKNIDGAPSNSKTVRTLEDVPTEPPSHMEALLLNSTAVHLKWKSPPAMSINGQLTGYKVELKSNKSNGTPDVISVGSKPSLLLTNLTSGVSYNVRIAAVTRIGTGPYSVPALLRLDPASRIPDHHYHRPIGTEMQTGDFITETWFMVLLISMVGVMVLLFGAMLLVRRRQILAKKSLAPSRSNGAVLSTPLAVKQEVPLWLDKDILPEYSLNTLPNYQKKDFERNGGFSLQNGNGNIISNPMDSNDLTKKDNYDCDPNKSYSGSKQGYSDKYRMYNGKILKDYNNMQVQDYASPNIYSESRGSQVADYAEVDANMVGHRGDLNSPAPYASTTIVSKSRKLGWSLKMRTPSPDEPLYPALNGGYYNRSVYSDSYFPVTQTLRRNKRKLASSGSNIPPDLVSPSQPVYARVGPPTTTATNWGEYGSSSVSPNLTSFVSAKQQHSNMYHASTRSEPGNML</sequence>
<dbReference type="GO" id="GO:0098632">
    <property type="term" value="F:cell-cell adhesion mediator activity"/>
    <property type="evidence" value="ECO:0007669"/>
    <property type="project" value="TreeGrafter"/>
</dbReference>
<evidence type="ECO:0000256" key="2">
    <source>
        <dbReference type="ARBA" id="ARBA00022692"/>
    </source>
</evidence>
<name>A0A7F5R8X0_AGRPL</name>
<dbReference type="SUPFAM" id="SSF48726">
    <property type="entry name" value="Immunoglobulin"/>
    <property type="match status" value="5"/>
</dbReference>
<dbReference type="FunFam" id="2.60.40.10:FF:000026">
    <property type="entry name" value="roundabout homolog 2 isoform X1"/>
    <property type="match status" value="1"/>
</dbReference>
<evidence type="ECO:0000256" key="1">
    <source>
        <dbReference type="ARBA" id="ARBA00004167"/>
    </source>
</evidence>
<proteinExistence type="predicted"/>
<dbReference type="SUPFAM" id="SSF49265">
    <property type="entry name" value="Fibronectin type III"/>
    <property type="match status" value="2"/>
</dbReference>
<keyword evidence="13" id="KW-1185">Reference proteome</keyword>
<keyword evidence="2 10" id="KW-0812">Transmembrane</keyword>
<feature type="domain" description="Ig-like" evidence="11">
    <location>
        <begin position="204"/>
        <end position="290"/>
    </location>
</feature>
<feature type="non-terminal residue" evidence="14">
    <location>
        <position position="1"/>
    </location>
</feature>
<dbReference type="InterPro" id="IPR007110">
    <property type="entry name" value="Ig-like_dom"/>
</dbReference>